<keyword evidence="1" id="KW-0732">Signal</keyword>
<dbReference type="AlphaFoldDB" id="A0A0K8RB73"/>
<protein>
    <submittedName>
        <fullName evidence="2">Putative wc protein</fullName>
    </submittedName>
</protein>
<proteinExistence type="evidence at transcript level"/>
<accession>A0A0K8RB73</accession>
<evidence type="ECO:0000313" key="2">
    <source>
        <dbReference type="EMBL" id="JAA68390.1"/>
    </source>
</evidence>
<feature type="signal peptide" evidence="1">
    <location>
        <begin position="1"/>
        <end position="22"/>
    </location>
</feature>
<evidence type="ECO:0000256" key="1">
    <source>
        <dbReference type="SAM" id="SignalP"/>
    </source>
</evidence>
<dbReference type="EMBL" id="GADI01005418">
    <property type="protein sequence ID" value="JAA68390.1"/>
    <property type="molecule type" value="mRNA"/>
</dbReference>
<sequence>MIKIMFLAIFAAVLTLHVFVEGGIVKPGHEYDCYWAIANASDRVCRNHGQDGFFFFNFHRCSARCKSGYVERQLPPGITCEENGYGSPRPGGLECVGEIGQNDDPLICFGCTSDVLNKLSRWQSG</sequence>
<name>A0A0K8RB73_IXORI</name>
<reference evidence="2" key="1">
    <citation type="submission" date="2012-12" db="EMBL/GenBank/DDBJ databases">
        <title>Identification and characterization of a phenylalanine ammonia-lyase gene family in Isatis indigotica Fort.</title>
        <authorList>
            <person name="Liu Q."/>
            <person name="Chen J."/>
            <person name="Zhou X."/>
            <person name="Di P."/>
            <person name="Xiao Y."/>
            <person name="Xuan H."/>
            <person name="Zhang L."/>
            <person name="Chen W."/>
        </authorList>
    </citation>
    <scope>NUCLEOTIDE SEQUENCE</scope>
    <source>
        <tissue evidence="2">Salivary gland</tissue>
    </source>
</reference>
<organism evidence="2">
    <name type="scientific">Ixodes ricinus</name>
    <name type="common">Common tick</name>
    <name type="synonym">Acarus ricinus</name>
    <dbReference type="NCBI Taxonomy" id="34613"/>
    <lineage>
        <taxon>Eukaryota</taxon>
        <taxon>Metazoa</taxon>
        <taxon>Ecdysozoa</taxon>
        <taxon>Arthropoda</taxon>
        <taxon>Chelicerata</taxon>
        <taxon>Arachnida</taxon>
        <taxon>Acari</taxon>
        <taxon>Parasitiformes</taxon>
        <taxon>Ixodida</taxon>
        <taxon>Ixodoidea</taxon>
        <taxon>Ixodidae</taxon>
        <taxon>Ixodinae</taxon>
        <taxon>Ixodes</taxon>
    </lineage>
</organism>
<feature type="chain" id="PRO_5005516944" evidence="1">
    <location>
        <begin position="23"/>
        <end position="125"/>
    </location>
</feature>